<accession>A0ABY8MGY3</accession>
<sequence>MSSNPAVTDMGAVIRPATEAVPTQTGAQAGKGYVKLSIDAGSTRKFSISQHYDSDFENGGFTLADVLAPNTNYKLYLFTPSTIDLGQTRIKGGEIQGDRIEIPFTTASLPAAGDAVWSNKLAAREYVLSLNEYHFMESQTGVFVAYLWSSSIPVLMETSSGVLGNNHGVGNYVDSTATPTTNFYYNSGLIPGYVSTVSQYTYIISADKLASPTLRINTKVAVSLTLQPTVSYNTPISRY</sequence>
<dbReference type="RefSeq" id="WP_326927341.1">
    <property type="nucleotide sequence ID" value="NZ_CP123443.1"/>
</dbReference>
<name>A0ABY8MGY3_9SPIO</name>
<protein>
    <submittedName>
        <fullName evidence="1">Uncharacterized protein</fullName>
    </submittedName>
</protein>
<organism evidence="1 2">
    <name type="scientific">Candidatus Haliotispira prima</name>
    <dbReference type="NCBI Taxonomy" id="3034016"/>
    <lineage>
        <taxon>Bacteria</taxon>
        <taxon>Pseudomonadati</taxon>
        <taxon>Spirochaetota</taxon>
        <taxon>Spirochaetia</taxon>
        <taxon>Spirochaetales</taxon>
        <taxon>Spirochaetaceae</taxon>
        <taxon>Candidatus Haliotispira</taxon>
    </lineage>
</organism>
<evidence type="ECO:0000313" key="2">
    <source>
        <dbReference type="Proteomes" id="UP001228690"/>
    </source>
</evidence>
<evidence type="ECO:0000313" key="1">
    <source>
        <dbReference type="EMBL" id="WGK69153.1"/>
    </source>
</evidence>
<proteinExistence type="predicted"/>
<gene>
    <name evidence="1" type="ORF">P0082_11825</name>
</gene>
<dbReference type="EMBL" id="CP123443">
    <property type="protein sequence ID" value="WGK69153.1"/>
    <property type="molecule type" value="Genomic_DNA"/>
</dbReference>
<reference evidence="1 2" key="1">
    <citation type="submission" date="2023-04" db="EMBL/GenBank/DDBJ databases">
        <title>Spirochaete genome identified in red abalone sample constitutes a novel genus.</title>
        <authorList>
            <person name="Sharma S.P."/>
            <person name="Purcell C.M."/>
            <person name="Hyde J.R."/>
            <person name="Severin A.J."/>
        </authorList>
    </citation>
    <scope>NUCLEOTIDE SEQUENCE [LARGE SCALE GENOMIC DNA]</scope>
    <source>
        <strain evidence="1 2">SP-2023</strain>
    </source>
</reference>
<keyword evidence="2" id="KW-1185">Reference proteome</keyword>
<dbReference type="Proteomes" id="UP001228690">
    <property type="component" value="Chromosome"/>
</dbReference>